<reference evidence="3" key="1">
    <citation type="submission" date="2020-05" db="EMBL/GenBank/DDBJ databases">
        <authorList>
            <person name="Chiriac C."/>
            <person name="Salcher M."/>
            <person name="Ghai R."/>
            <person name="Kavagutti S V."/>
        </authorList>
    </citation>
    <scope>NUCLEOTIDE SEQUENCE</scope>
</reference>
<gene>
    <name evidence="3" type="ORF">UFOPK3268_00215</name>
    <name evidence="4" type="ORF">UFOPK3752_01031</name>
    <name evidence="5" type="ORF">UFOPK4150_00203</name>
</gene>
<keyword evidence="1" id="KW-0812">Transmembrane</keyword>
<dbReference type="AlphaFoldDB" id="A0A6J7BM54"/>
<feature type="domain" description="DUF2231" evidence="2">
    <location>
        <begin position="7"/>
        <end position="149"/>
    </location>
</feature>
<accession>A0A6J7BM54</accession>
<keyword evidence="1" id="KW-0472">Membrane</keyword>
<proteinExistence type="predicted"/>
<feature type="transmembrane region" description="Helical" evidence="1">
    <location>
        <begin position="42"/>
        <end position="60"/>
    </location>
</feature>
<feature type="transmembrane region" description="Helical" evidence="1">
    <location>
        <begin position="113"/>
        <end position="133"/>
    </location>
</feature>
<keyword evidence="1" id="KW-1133">Transmembrane helix</keyword>
<evidence type="ECO:0000259" key="2">
    <source>
        <dbReference type="Pfam" id="PF09990"/>
    </source>
</evidence>
<dbReference type="EMBL" id="CAFBND010000033">
    <property type="protein sequence ID" value="CAB4940429.1"/>
    <property type="molecule type" value="Genomic_DNA"/>
</dbReference>
<feature type="transmembrane region" description="Helical" evidence="1">
    <location>
        <begin position="13"/>
        <end position="35"/>
    </location>
</feature>
<organism evidence="3">
    <name type="scientific">freshwater metagenome</name>
    <dbReference type="NCBI Taxonomy" id="449393"/>
    <lineage>
        <taxon>unclassified sequences</taxon>
        <taxon>metagenomes</taxon>
        <taxon>ecological metagenomes</taxon>
    </lineage>
</organism>
<sequence>MFDTILGLPLHPLVVHVVVVLLPLACVGAVAIAIVPGWNRRFGILVVGCAFVATGAAVLAKESGERLASRVGLPITHAAEAKWVPVFSGLLFLAVAALWWYDRSQPERRANVTKAIAVVTVVVAVIALGWVAVAGHSGATDVWTKVIQSTTPGAYPSE</sequence>
<evidence type="ECO:0000313" key="4">
    <source>
        <dbReference type="EMBL" id="CAB4940429.1"/>
    </source>
</evidence>
<dbReference type="EMBL" id="CAFBPU010000003">
    <property type="protein sequence ID" value="CAB5020261.1"/>
    <property type="molecule type" value="Genomic_DNA"/>
</dbReference>
<dbReference type="InterPro" id="IPR019251">
    <property type="entry name" value="DUF2231_TM"/>
</dbReference>
<evidence type="ECO:0000256" key="1">
    <source>
        <dbReference type="SAM" id="Phobius"/>
    </source>
</evidence>
<evidence type="ECO:0000313" key="3">
    <source>
        <dbReference type="EMBL" id="CAB4846470.1"/>
    </source>
</evidence>
<dbReference type="EMBL" id="CAFBIZ010000015">
    <property type="protein sequence ID" value="CAB4846470.1"/>
    <property type="molecule type" value="Genomic_DNA"/>
</dbReference>
<feature type="transmembrane region" description="Helical" evidence="1">
    <location>
        <begin position="83"/>
        <end position="101"/>
    </location>
</feature>
<evidence type="ECO:0000313" key="5">
    <source>
        <dbReference type="EMBL" id="CAB5020261.1"/>
    </source>
</evidence>
<protein>
    <submittedName>
        <fullName evidence="3">Unannotated protein</fullName>
    </submittedName>
</protein>
<dbReference type="Pfam" id="PF09990">
    <property type="entry name" value="DUF2231"/>
    <property type="match status" value="1"/>
</dbReference>
<name>A0A6J7BM54_9ZZZZ</name>